<proteinExistence type="predicted"/>
<feature type="domain" description="Prokaryotic pPIWI-RE MID" evidence="2">
    <location>
        <begin position="52"/>
        <end position="124"/>
    </location>
</feature>
<protein>
    <submittedName>
        <fullName evidence="3">DUF3893 domain-containing protein</fullName>
    </submittedName>
</protein>
<feature type="domain" description="pPIWI-RE RNaseH" evidence="1">
    <location>
        <begin position="163"/>
        <end position="385"/>
    </location>
</feature>
<dbReference type="AlphaFoldDB" id="A0A4U2MMX0"/>
<evidence type="ECO:0000313" key="3">
    <source>
        <dbReference type="EMBL" id="TKH12404.1"/>
    </source>
</evidence>
<evidence type="ECO:0000259" key="1">
    <source>
        <dbReference type="Pfam" id="PF13032"/>
    </source>
</evidence>
<accession>A0A4U2MMX0</accession>
<evidence type="ECO:0000259" key="2">
    <source>
        <dbReference type="Pfam" id="PF18157"/>
    </source>
</evidence>
<gene>
    <name evidence="3" type="ORF">FC694_22000</name>
</gene>
<dbReference type="Pfam" id="PF18157">
    <property type="entry name" value="MID_pPIWI_RE"/>
    <property type="match status" value="1"/>
</dbReference>
<comment type="caution">
    <text evidence="3">The sequence shown here is derived from an EMBL/GenBank/DDBJ whole genome shotgun (WGS) entry which is preliminary data.</text>
</comment>
<name>A0A4U2MMX0_9BACI</name>
<dbReference type="RefSeq" id="WP_137053083.1">
    <property type="nucleotide sequence ID" value="NZ_SZOM01000201.1"/>
</dbReference>
<reference evidence="3 4" key="1">
    <citation type="journal article" date="2019" name="Environ. Microbiol.">
        <title>An active ?-lactamase is a part of an orchestrated cell wall stress resistance network of Bacillus subtilis and related rhizosphere species.</title>
        <authorList>
            <person name="Bucher T."/>
            <person name="Keren-Paz A."/>
            <person name="Hausser J."/>
            <person name="Olender T."/>
            <person name="Cytryn E."/>
            <person name="Kolodkin-Gal I."/>
        </authorList>
    </citation>
    <scope>NUCLEOTIDE SEQUENCE [LARGE SCALE GENOMIC DNA]</scope>
    <source>
        <strain evidence="3 4">I71</strain>
    </source>
</reference>
<dbReference type="Pfam" id="PF13032">
    <property type="entry name" value="RNaseH_pPIWI_RE"/>
    <property type="match status" value="1"/>
</dbReference>
<organism evidence="3 4">
    <name type="scientific">Bacillus wiedmannii</name>
    <dbReference type="NCBI Taxonomy" id="1890302"/>
    <lineage>
        <taxon>Bacteria</taxon>
        <taxon>Bacillati</taxon>
        <taxon>Bacillota</taxon>
        <taxon>Bacilli</taxon>
        <taxon>Bacillales</taxon>
        <taxon>Bacillaceae</taxon>
        <taxon>Bacillus</taxon>
        <taxon>Bacillus cereus group</taxon>
    </lineage>
</organism>
<sequence length="415" mass="48036">LEVEQALFESEIVLAQIGESSYVLNADSPVLLKIVRYNIEKILQNPYKMQYCQKYKTNLVEDVMKAVYATAGERNDATLALIAMKNCDGREKIDPKQIIREGFARTNRISAFINLFIGQSVSRKTIINCILSLLEQRGFLKRSWNKINLPCTYVNLSIERISKFDFLPIISQIKGKEISYKLYGNTEWQTIDRLLLNINKHNTLLPQPSKRNDMGIQFKQFVSETLTGILQYAKEQNEQVYFIIDANVRKHWIKELQNNKIDIDTFPEIVPDVLKVPNLNIIRINTSFDVPKYGAIECDDVLDGTSLYVDPKGMYYSTGEYSFNGSETVQRYILEILPLGVKAVERNYIAKMVHYMCCNSSMLLEKNIHMPYSMHMAKVIKSYMTDIDAREFKEFDDELDVDIMKIEKKDSIMLL</sequence>
<feature type="non-terminal residue" evidence="3">
    <location>
        <position position="1"/>
    </location>
</feature>
<dbReference type="EMBL" id="SZOM01000201">
    <property type="protein sequence ID" value="TKH12404.1"/>
    <property type="molecule type" value="Genomic_DNA"/>
</dbReference>
<dbReference type="InterPro" id="IPR024996">
    <property type="entry name" value="RNaseH_pPIWI_RE"/>
</dbReference>
<dbReference type="Proteomes" id="UP000306037">
    <property type="component" value="Unassembled WGS sequence"/>
</dbReference>
<dbReference type="InterPro" id="IPR040496">
    <property type="entry name" value="MID_pPIWI_RE"/>
</dbReference>
<evidence type="ECO:0000313" key="4">
    <source>
        <dbReference type="Proteomes" id="UP000306037"/>
    </source>
</evidence>